<name>A0A846YQ55_9ACTN</name>
<evidence type="ECO:0000256" key="1">
    <source>
        <dbReference type="SAM" id="MobiDB-lite"/>
    </source>
</evidence>
<gene>
    <name evidence="2" type="ORF">HGB48_03960</name>
</gene>
<protein>
    <submittedName>
        <fullName evidence="2">Uncharacterized protein</fullName>
    </submittedName>
</protein>
<reference evidence="2 3" key="1">
    <citation type="submission" date="2020-04" db="EMBL/GenBank/DDBJ databases">
        <title>MicrobeNet Type strains.</title>
        <authorList>
            <person name="Nicholson A.C."/>
        </authorList>
    </citation>
    <scope>NUCLEOTIDE SEQUENCE [LARGE SCALE GENOMIC DNA]</scope>
    <source>
        <strain evidence="2 3">ATCC BAA-277</strain>
    </source>
</reference>
<feature type="compositionally biased region" description="Acidic residues" evidence="1">
    <location>
        <begin position="51"/>
        <end position="64"/>
    </location>
</feature>
<accession>A0A846YQ55</accession>
<keyword evidence="3" id="KW-1185">Reference proteome</keyword>
<dbReference type="AlphaFoldDB" id="A0A846YQ55"/>
<dbReference type="Proteomes" id="UP000579250">
    <property type="component" value="Unassembled WGS sequence"/>
</dbReference>
<comment type="caution">
    <text evidence="2">The sequence shown here is derived from an EMBL/GenBank/DDBJ whole genome shotgun (WGS) entry which is preliminary data.</text>
</comment>
<dbReference type="RefSeq" id="WP_157438236.1">
    <property type="nucleotide sequence ID" value="NZ_JAAXPI010000003.1"/>
</dbReference>
<proteinExistence type="predicted"/>
<feature type="compositionally biased region" description="Polar residues" evidence="1">
    <location>
        <begin position="1"/>
        <end position="12"/>
    </location>
</feature>
<feature type="compositionally biased region" description="Pro residues" evidence="1">
    <location>
        <begin position="40"/>
        <end position="50"/>
    </location>
</feature>
<evidence type="ECO:0000313" key="3">
    <source>
        <dbReference type="Proteomes" id="UP000579250"/>
    </source>
</evidence>
<dbReference type="EMBL" id="JAAXPI010000003">
    <property type="protein sequence ID" value="NKZ02910.1"/>
    <property type="molecule type" value="Genomic_DNA"/>
</dbReference>
<organism evidence="2 3">
    <name type="scientific">Actinomadura latina</name>
    <dbReference type="NCBI Taxonomy" id="163603"/>
    <lineage>
        <taxon>Bacteria</taxon>
        <taxon>Bacillati</taxon>
        <taxon>Actinomycetota</taxon>
        <taxon>Actinomycetes</taxon>
        <taxon>Streptosporangiales</taxon>
        <taxon>Thermomonosporaceae</taxon>
        <taxon>Actinomadura</taxon>
    </lineage>
</organism>
<feature type="region of interest" description="Disordered" evidence="1">
    <location>
        <begin position="1"/>
        <end position="71"/>
    </location>
</feature>
<feature type="compositionally biased region" description="Acidic residues" evidence="1">
    <location>
        <begin position="27"/>
        <end position="36"/>
    </location>
</feature>
<evidence type="ECO:0000313" key="2">
    <source>
        <dbReference type="EMBL" id="NKZ02910.1"/>
    </source>
</evidence>
<sequence length="269" mass="26720">MGGSATCGSFGSNDELGDGGTIPPDPDPLDDDDPLLELDPPLPPEPPPPPDPDDFVGVGDDEGLDGFRDVGGLDGGLDGGFDVGGLLVVGVGVGEGFGTTYVMVMDALAGSTPAASTVTVTSNFDVLSGPFSGTFTVDLTAPSFPLARSPTLHSAAVNGEPHKPVTVVPSRVAVTFVTLTPARSPPTAVMAVVMSKESFGSTVAATGVTRTFSSPTAGAVVPGSDGLGVSAAMADAPPAARTAAVPIPMNIGLTADRQITAAAPPSRRR</sequence>